<dbReference type="InterPro" id="IPR001647">
    <property type="entry name" value="HTH_TetR"/>
</dbReference>
<dbReference type="PROSITE" id="PS50977">
    <property type="entry name" value="HTH_TETR_2"/>
    <property type="match status" value="1"/>
</dbReference>
<dbReference type="Proteomes" id="UP000284277">
    <property type="component" value="Unassembled WGS sequence"/>
</dbReference>
<evidence type="ECO:0000259" key="3">
    <source>
        <dbReference type="PROSITE" id="PS50977"/>
    </source>
</evidence>
<evidence type="ECO:0000256" key="2">
    <source>
        <dbReference type="PROSITE-ProRule" id="PRU00335"/>
    </source>
</evidence>
<dbReference type="GO" id="GO:0003677">
    <property type="term" value="F:DNA binding"/>
    <property type="evidence" value="ECO:0007669"/>
    <property type="project" value="UniProtKB-UniRule"/>
</dbReference>
<feature type="DNA-binding region" description="H-T-H motif" evidence="2">
    <location>
        <begin position="28"/>
        <end position="47"/>
    </location>
</feature>
<accession>A0A419T5F2</accession>
<evidence type="ECO:0000313" key="5">
    <source>
        <dbReference type="Proteomes" id="UP000284277"/>
    </source>
</evidence>
<protein>
    <recommendedName>
        <fullName evidence="3">HTH tetR-type domain-containing protein</fullName>
    </recommendedName>
</protein>
<dbReference type="Pfam" id="PF00440">
    <property type="entry name" value="TetR_N"/>
    <property type="match status" value="1"/>
</dbReference>
<evidence type="ECO:0000313" key="4">
    <source>
        <dbReference type="EMBL" id="RKD32666.1"/>
    </source>
</evidence>
<gene>
    <name evidence="4" type="ORF">BET01_17315</name>
</gene>
<evidence type="ECO:0000256" key="1">
    <source>
        <dbReference type="ARBA" id="ARBA00023125"/>
    </source>
</evidence>
<proteinExistence type="predicted"/>
<sequence length="194" mass="21936">MQNQGKSNKHSVILEAATEQLSLKPTSTLQEIADYAKIGIATLHRYFSSKEALLEEIAFHALELVESSMEEITFYENDINRSFMELFQKLIPLGDKIYFLAYAASVDENPEVAFREAALKKVLMDSIRGWKKQGLLKDSLPEKWMLTTIYNLLFVAWQEIHSGNMAKNDAAGILTDTILNGFLNVNKKGDSYGH</sequence>
<dbReference type="EMBL" id="MCIA01000010">
    <property type="protein sequence ID" value="RKD32666.1"/>
    <property type="molecule type" value="Genomic_DNA"/>
</dbReference>
<keyword evidence="1 2" id="KW-0238">DNA-binding</keyword>
<dbReference type="AlphaFoldDB" id="A0A419T5F2"/>
<dbReference type="InterPro" id="IPR009057">
    <property type="entry name" value="Homeodomain-like_sf"/>
</dbReference>
<dbReference type="Gene3D" id="1.10.357.10">
    <property type="entry name" value="Tetracycline Repressor, domain 2"/>
    <property type="match status" value="1"/>
</dbReference>
<reference evidence="4 5" key="1">
    <citation type="submission" date="2016-08" db="EMBL/GenBank/DDBJ databases">
        <title>A new outlook on sporulation: Clostridium algidixylanolyticum.</title>
        <authorList>
            <person name="Poppleton D.I."/>
            <person name="Gribaldo S."/>
        </authorList>
    </citation>
    <scope>NUCLEOTIDE SEQUENCE [LARGE SCALE GENOMIC DNA]</scope>
    <source>
        <strain evidence="4 5">SPL73</strain>
    </source>
</reference>
<name>A0A419T5F2_9FIRM</name>
<organism evidence="4 5">
    <name type="scientific">Lacrimispora algidixylanolytica</name>
    <dbReference type="NCBI Taxonomy" id="94868"/>
    <lineage>
        <taxon>Bacteria</taxon>
        <taxon>Bacillati</taxon>
        <taxon>Bacillota</taxon>
        <taxon>Clostridia</taxon>
        <taxon>Lachnospirales</taxon>
        <taxon>Lachnospiraceae</taxon>
        <taxon>Lacrimispora</taxon>
    </lineage>
</organism>
<dbReference type="OrthoDB" id="9785164at2"/>
<dbReference type="SUPFAM" id="SSF46689">
    <property type="entry name" value="Homeodomain-like"/>
    <property type="match status" value="1"/>
</dbReference>
<feature type="domain" description="HTH tetR-type" evidence="3">
    <location>
        <begin position="7"/>
        <end position="65"/>
    </location>
</feature>
<dbReference type="RefSeq" id="WP_120196373.1">
    <property type="nucleotide sequence ID" value="NZ_MCIA01000010.1"/>
</dbReference>
<comment type="caution">
    <text evidence="4">The sequence shown here is derived from an EMBL/GenBank/DDBJ whole genome shotgun (WGS) entry which is preliminary data.</text>
</comment>
<keyword evidence="5" id="KW-1185">Reference proteome</keyword>